<evidence type="ECO:0000256" key="2">
    <source>
        <dbReference type="SAM" id="Phobius"/>
    </source>
</evidence>
<organism evidence="3 4">
    <name type="scientific">Microbacterium hydrocarbonoxydans</name>
    <dbReference type="NCBI Taxonomy" id="273678"/>
    <lineage>
        <taxon>Bacteria</taxon>
        <taxon>Bacillati</taxon>
        <taxon>Actinomycetota</taxon>
        <taxon>Actinomycetes</taxon>
        <taxon>Micrococcales</taxon>
        <taxon>Microbacteriaceae</taxon>
        <taxon>Microbacterium</taxon>
    </lineage>
</organism>
<keyword evidence="2" id="KW-0472">Membrane</keyword>
<accession>A0A1H4P1P1</accession>
<reference evidence="4" key="1">
    <citation type="submission" date="2016-10" db="EMBL/GenBank/DDBJ databases">
        <authorList>
            <person name="Varghese N."/>
            <person name="Submissions S."/>
        </authorList>
    </citation>
    <scope>NUCLEOTIDE SEQUENCE [LARGE SCALE GENOMIC DNA]</scope>
    <source>
        <strain evidence="4">DSM 16089</strain>
    </source>
</reference>
<dbReference type="AlphaFoldDB" id="A0A1H4P1P1"/>
<protein>
    <submittedName>
        <fullName evidence="3">Uncharacterized protein</fullName>
    </submittedName>
</protein>
<dbReference type="EMBL" id="FNSQ01000005">
    <property type="protein sequence ID" value="SEC01407.1"/>
    <property type="molecule type" value="Genomic_DNA"/>
</dbReference>
<gene>
    <name evidence="3" type="ORF">SAMN04489807_2650</name>
</gene>
<name>A0A1H4P1P1_9MICO</name>
<feature type="transmembrane region" description="Helical" evidence="2">
    <location>
        <begin position="7"/>
        <end position="26"/>
    </location>
</feature>
<keyword evidence="4" id="KW-1185">Reference proteome</keyword>
<evidence type="ECO:0000313" key="3">
    <source>
        <dbReference type="EMBL" id="SEC01407.1"/>
    </source>
</evidence>
<feature type="compositionally biased region" description="Low complexity" evidence="1">
    <location>
        <begin position="35"/>
        <end position="51"/>
    </location>
</feature>
<proteinExistence type="predicted"/>
<dbReference type="OrthoDB" id="5080005at2"/>
<sequence>MNRRGAWIVGGAVAVAILLVGGMWVWQTTDVPTGPRSSPTPTVASAPPSDPTALAQRALDEHLEGCTAEEAAGGAVPEGCGIRIPWGTEFAAVDSVRFRIERMPLLQLSDGGFVADGGILVATVSGTGQDSAPLTQTYRTESWTVRGDATVSDGEARLQVW</sequence>
<evidence type="ECO:0000256" key="1">
    <source>
        <dbReference type="SAM" id="MobiDB-lite"/>
    </source>
</evidence>
<feature type="region of interest" description="Disordered" evidence="1">
    <location>
        <begin position="31"/>
        <end position="51"/>
    </location>
</feature>
<evidence type="ECO:0000313" key="4">
    <source>
        <dbReference type="Proteomes" id="UP000183750"/>
    </source>
</evidence>
<dbReference type="RefSeq" id="WP_060928338.1">
    <property type="nucleotide sequence ID" value="NZ_FNSQ01000005.1"/>
</dbReference>
<dbReference type="Proteomes" id="UP000183750">
    <property type="component" value="Unassembled WGS sequence"/>
</dbReference>
<keyword evidence="2" id="KW-1133">Transmembrane helix</keyword>
<keyword evidence="2" id="KW-0812">Transmembrane</keyword>